<feature type="compositionally biased region" description="Polar residues" evidence="3">
    <location>
        <begin position="1"/>
        <end position="27"/>
    </location>
</feature>
<dbReference type="InterPro" id="IPR036444">
    <property type="entry name" value="PLipase_A2_dom_sf"/>
</dbReference>
<reference evidence="5 6" key="1">
    <citation type="journal article" date="2021" name="Elife">
        <title>Chloroplast acquisition without the gene transfer in kleptoplastic sea slugs, Plakobranchus ocellatus.</title>
        <authorList>
            <person name="Maeda T."/>
            <person name="Takahashi S."/>
            <person name="Yoshida T."/>
            <person name="Shimamura S."/>
            <person name="Takaki Y."/>
            <person name="Nagai Y."/>
            <person name="Toyoda A."/>
            <person name="Suzuki Y."/>
            <person name="Arimoto A."/>
            <person name="Ishii H."/>
            <person name="Satoh N."/>
            <person name="Nishiyama T."/>
            <person name="Hasebe M."/>
            <person name="Maruyama T."/>
            <person name="Minagawa J."/>
            <person name="Obokata J."/>
            <person name="Shigenobu S."/>
        </authorList>
    </citation>
    <scope>NUCLEOTIDE SEQUENCE [LARGE SCALE GENOMIC DNA]</scope>
</reference>
<dbReference type="Proteomes" id="UP000735302">
    <property type="component" value="Unassembled WGS sequence"/>
</dbReference>
<dbReference type="InterPro" id="IPR033113">
    <property type="entry name" value="PLA2_histidine"/>
</dbReference>
<dbReference type="GO" id="GO:0004623">
    <property type="term" value="F:phospholipase A2 activity"/>
    <property type="evidence" value="ECO:0007669"/>
    <property type="project" value="InterPro"/>
</dbReference>
<sequence>MTTPVLTLPPSQERTIGSNDKNPNSHNIHTKIRATLPPRSKSSSTCNEKKKTRRRREAVAHLVGQLTIKRCGPNEIYIAPLCPPSTKWVTRSPTTRRKSGILLSPFLKSRPPSDVMEVDSDTVHKMAVRCSGVISGVGSKQHIMRKRSLSNIFHGIFPGTNWCGKGNVADSFGDLGYYRHTDRCCREHDHCPYTIPGRGFGYGHYNPSRFTMSSCTCDNIFRRCLLRVDSFGARLVKFIYFRVMQMACFYKRPTWGHFRF</sequence>
<keyword evidence="6" id="KW-1185">Reference proteome</keyword>
<gene>
    <name evidence="5" type="ORF">PoB_005920100</name>
</gene>
<evidence type="ECO:0000313" key="6">
    <source>
        <dbReference type="Proteomes" id="UP000735302"/>
    </source>
</evidence>
<evidence type="ECO:0000256" key="3">
    <source>
        <dbReference type="SAM" id="MobiDB-lite"/>
    </source>
</evidence>
<accession>A0AAV4CBL4</accession>
<dbReference type="GO" id="GO:0005576">
    <property type="term" value="C:extracellular region"/>
    <property type="evidence" value="ECO:0007669"/>
    <property type="project" value="UniProtKB-SubCell"/>
</dbReference>
<comment type="subcellular location">
    <subcellularLocation>
        <location evidence="1">Secreted</location>
    </subcellularLocation>
</comment>
<proteinExistence type="predicted"/>
<evidence type="ECO:0000259" key="4">
    <source>
        <dbReference type="Pfam" id="PF05826"/>
    </source>
</evidence>
<dbReference type="GO" id="GO:0050482">
    <property type="term" value="P:arachidonate secretion"/>
    <property type="evidence" value="ECO:0007669"/>
    <property type="project" value="InterPro"/>
</dbReference>
<dbReference type="GO" id="GO:0006644">
    <property type="term" value="P:phospholipid metabolic process"/>
    <property type="evidence" value="ECO:0007669"/>
    <property type="project" value="InterPro"/>
</dbReference>
<dbReference type="InterPro" id="IPR016090">
    <property type="entry name" value="PLA2-like_dom"/>
</dbReference>
<evidence type="ECO:0000256" key="2">
    <source>
        <dbReference type="ARBA" id="ARBA00022525"/>
    </source>
</evidence>
<dbReference type="Gene3D" id="1.20.90.10">
    <property type="entry name" value="Phospholipase A2 domain"/>
    <property type="match status" value="1"/>
</dbReference>
<feature type="domain" description="Phospholipase A2-like central" evidence="4">
    <location>
        <begin position="156"/>
        <end position="250"/>
    </location>
</feature>
<organism evidence="5 6">
    <name type="scientific">Plakobranchus ocellatus</name>
    <dbReference type="NCBI Taxonomy" id="259542"/>
    <lineage>
        <taxon>Eukaryota</taxon>
        <taxon>Metazoa</taxon>
        <taxon>Spiralia</taxon>
        <taxon>Lophotrochozoa</taxon>
        <taxon>Mollusca</taxon>
        <taxon>Gastropoda</taxon>
        <taxon>Heterobranchia</taxon>
        <taxon>Euthyneura</taxon>
        <taxon>Panpulmonata</taxon>
        <taxon>Sacoglossa</taxon>
        <taxon>Placobranchoidea</taxon>
        <taxon>Plakobranchidae</taxon>
        <taxon>Plakobranchus</taxon>
    </lineage>
</organism>
<dbReference type="SUPFAM" id="SSF48619">
    <property type="entry name" value="Phospholipase A2, PLA2"/>
    <property type="match status" value="1"/>
</dbReference>
<feature type="region of interest" description="Disordered" evidence="3">
    <location>
        <begin position="1"/>
        <end position="29"/>
    </location>
</feature>
<evidence type="ECO:0000256" key="1">
    <source>
        <dbReference type="ARBA" id="ARBA00004613"/>
    </source>
</evidence>
<keyword evidence="2" id="KW-0964">Secreted</keyword>
<comment type="caution">
    <text evidence="5">The sequence shown here is derived from an EMBL/GenBank/DDBJ whole genome shotgun (WGS) entry which is preliminary data.</text>
</comment>
<dbReference type="PROSITE" id="PS00118">
    <property type="entry name" value="PA2_HIS"/>
    <property type="match status" value="1"/>
</dbReference>
<evidence type="ECO:0000313" key="5">
    <source>
        <dbReference type="EMBL" id="GFO32696.1"/>
    </source>
</evidence>
<dbReference type="AlphaFoldDB" id="A0AAV4CBL4"/>
<dbReference type="Pfam" id="PF05826">
    <property type="entry name" value="Phospholip_A2_2"/>
    <property type="match status" value="1"/>
</dbReference>
<protein>
    <submittedName>
        <fullName evidence="5">Phospholipase a2</fullName>
    </submittedName>
</protein>
<dbReference type="EMBL" id="BLXT01006675">
    <property type="protein sequence ID" value="GFO32696.1"/>
    <property type="molecule type" value="Genomic_DNA"/>
</dbReference>
<name>A0AAV4CBL4_9GAST</name>
<dbReference type="PANTHER" id="PTHR12253">
    <property type="entry name" value="RH14732P"/>
    <property type="match status" value="1"/>
</dbReference>